<dbReference type="PANTHER" id="PTHR42970:SF1">
    <property type="entry name" value="PECTATE LYASE C-RELATED"/>
    <property type="match status" value="1"/>
</dbReference>
<dbReference type="SUPFAM" id="SSF51126">
    <property type="entry name" value="Pectin lyase-like"/>
    <property type="match status" value="1"/>
</dbReference>
<dbReference type="InterPro" id="IPR011050">
    <property type="entry name" value="Pectin_lyase_fold/virulence"/>
</dbReference>
<dbReference type="OrthoDB" id="8737820at2"/>
<keyword evidence="3" id="KW-0456">Lyase</keyword>
<evidence type="ECO:0000313" key="4">
    <source>
        <dbReference type="Proteomes" id="UP000278756"/>
    </source>
</evidence>
<reference evidence="4" key="1">
    <citation type="journal article" date="2017" name="Biotechnol. Biofuels">
        <title>Evaluation of environmental bacterial communities as a factor affecting the growth of duckweed Lemna minor.</title>
        <authorList>
            <person name="Ishizawa H."/>
            <person name="Kuroda M."/>
            <person name="Morikawa M."/>
            <person name="Ike M."/>
        </authorList>
    </citation>
    <scope>NUCLEOTIDE SEQUENCE [LARGE SCALE GENOMIC DNA]</scope>
    <source>
        <strain evidence="4">M6</strain>
    </source>
</reference>
<accession>A0A3G9G076</accession>
<dbReference type="AlphaFoldDB" id="A0A3G9G076"/>
<keyword evidence="2" id="KW-0325">Glycoprotein</keyword>
<evidence type="ECO:0000256" key="2">
    <source>
        <dbReference type="ARBA" id="ARBA00023180"/>
    </source>
</evidence>
<gene>
    <name evidence="3" type="ORF">EM6_0635</name>
</gene>
<name>A0A3G9G076_9CAUL</name>
<dbReference type="InterPro" id="IPR052063">
    <property type="entry name" value="Polysaccharide_Lyase_1"/>
</dbReference>
<dbReference type="Gene3D" id="2.160.20.10">
    <property type="entry name" value="Single-stranded right-handed beta-helix, Pectin lyase-like"/>
    <property type="match status" value="1"/>
</dbReference>
<reference evidence="4" key="2">
    <citation type="journal article" date="2017" name="Plant Physiol. Biochem.">
        <title>Differential oxidative and antioxidative response of duckweed Lemna minor toward plant growth promoting/inhibiting bacteria.</title>
        <authorList>
            <person name="Ishizawa H."/>
            <person name="Kuroda M."/>
            <person name="Morikawa M."/>
            <person name="Ike M."/>
        </authorList>
    </citation>
    <scope>NUCLEOTIDE SEQUENCE [LARGE SCALE GENOMIC DNA]</scope>
    <source>
        <strain evidence="4">M6</strain>
    </source>
</reference>
<sequence>MPHRLHRRAILSGLISAAASPVHGAQRPALIRVTTLDPEGPGSLKAALDAKGPRLVVFEVGGVIDLNKTTLVIREPYLTLAGETAPAPGITLIRGGISVQSHHVVIRHIAVRPGTAGMPERSGFEPDGLSCTAAHDVLIEQCSFTWAVDEALSASGPRFEGATPDDWRRNTSHTIVFRNNLIGESLHHASHAKGPHSMGSLLHDNVTGALLMGNLYAHNNERHPLIKGGAQAVVVNNVFVNPGSACAQYTLVEDQWKGRTPIAGKLLLRGNVMRGGFNTRSNLGLLKFGGAGDLDLHAADNIATYADGRPAPMIAYYQARSDGYEDTAPYRPKAWIRAVPRESLWPQGLTLRPAADIESHVYRRVGARPWARDPIDARIIAEAQAGKGRIIDRETDVGGYPRRTATRLAFHESYLIK</sequence>
<organism evidence="3 4">
    <name type="scientific">Asticcacaulis excentricus</name>
    <dbReference type="NCBI Taxonomy" id="78587"/>
    <lineage>
        <taxon>Bacteria</taxon>
        <taxon>Pseudomonadati</taxon>
        <taxon>Pseudomonadota</taxon>
        <taxon>Alphaproteobacteria</taxon>
        <taxon>Caulobacterales</taxon>
        <taxon>Caulobacteraceae</taxon>
        <taxon>Asticcacaulis</taxon>
    </lineage>
</organism>
<proteinExistence type="predicted"/>
<evidence type="ECO:0000256" key="1">
    <source>
        <dbReference type="ARBA" id="ARBA00022723"/>
    </source>
</evidence>
<evidence type="ECO:0000313" key="3">
    <source>
        <dbReference type="EMBL" id="BBF80057.1"/>
    </source>
</evidence>
<dbReference type="RefSeq" id="WP_126420297.1">
    <property type="nucleotide sequence ID" value="NZ_AP018827.1"/>
</dbReference>
<dbReference type="InterPro" id="IPR012334">
    <property type="entry name" value="Pectin_lyas_fold"/>
</dbReference>
<dbReference type="PANTHER" id="PTHR42970">
    <property type="entry name" value="PECTATE LYASE C-RELATED"/>
    <property type="match status" value="1"/>
</dbReference>
<protein>
    <submittedName>
        <fullName evidence="3">Pectate lyase</fullName>
    </submittedName>
</protein>
<dbReference type="GO" id="GO:0046872">
    <property type="term" value="F:metal ion binding"/>
    <property type="evidence" value="ECO:0007669"/>
    <property type="project" value="UniProtKB-KW"/>
</dbReference>
<dbReference type="GO" id="GO:0016829">
    <property type="term" value="F:lyase activity"/>
    <property type="evidence" value="ECO:0007669"/>
    <property type="project" value="UniProtKB-KW"/>
</dbReference>
<dbReference type="EMBL" id="AP018827">
    <property type="protein sequence ID" value="BBF80057.1"/>
    <property type="molecule type" value="Genomic_DNA"/>
</dbReference>
<dbReference type="Proteomes" id="UP000278756">
    <property type="component" value="Chromosome 1"/>
</dbReference>
<keyword evidence="1" id="KW-0479">Metal-binding</keyword>